<dbReference type="PANTHER" id="PTHR39201:SF1">
    <property type="entry name" value="FLAVODOXIN-LIKE DOMAIN-CONTAINING PROTEIN"/>
    <property type="match status" value="1"/>
</dbReference>
<evidence type="ECO:0000313" key="2">
    <source>
        <dbReference type="Proteomes" id="UP000757890"/>
    </source>
</evidence>
<dbReference type="RefSeq" id="WP_022026997.1">
    <property type="nucleotide sequence ID" value="NZ_CAUBBU010000003.1"/>
</dbReference>
<dbReference type="Proteomes" id="UP000757890">
    <property type="component" value="Unassembled WGS sequence"/>
</dbReference>
<dbReference type="SUPFAM" id="SSF52218">
    <property type="entry name" value="Flavoproteins"/>
    <property type="match status" value="1"/>
</dbReference>
<dbReference type="GO" id="GO:0016651">
    <property type="term" value="F:oxidoreductase activity, acting on NAD(P)H"/>
    <property type="evidence" value="ECO:0007669"/>
    <property type="project" value="UniProtKB-ARBA"/>
</dbReference>
<name>A0A6L6TS76_9FIRM</name>
<dbReference type="Pfam" id="PF12682">
    <property type="entry name" value="Flavodoxin_4"/>
    <property type="match status" value="1"/>
</dbReference>
<dbReference type="AlphaFoldDB" id="A0A6L6TS76"/>
<dbReference type="EMBL" id="JABZMK010000003">
    <property type="protein sequence ID" value="MBF1128832.1"/>
    <property type="molecule type" value="Genomic_DNA"/>
</dbReference>
<gene>
    <name evidence="1" type="ORF">HXL70_02165</name>
</gene>
<accession>A0A6L6TS76</accession>
<dbReference type="GO" id="GO:0010181">
    <property type="term" value="F:FMN binding"/>
    <property type="evidence" value="ECO:0007669"/>
    <property type="project" value="InterPro"/>
</dbReference>
<proteinExistence type="predicted"/>
<reference evidence="1" key="1">
    <citation type="submission" date="2020-04" db="EMBL/GenBank/DDBJ databases">
        <title>Deep metagenomics examines the oral microbiome during advanced dental caries in children, revealing novel taxa and co-occurrences with host molecules.</title>
        <authorList>
            <person name="Baker J.L."/>
            <person name="Morton J.T."/>
            <person name="Dinis M."/>
            <person name="Alvarez R."/>
            <person name="Tran N.C."/>
            <person name="Knight R."/>
            <person name="Edlund A."/>
        </authorList>
    </citation>
    <scope>NUCLEOTIDE SEQUENCE</scope>
    <source>
        <strain evidence="1">JCVI_32_bin.14</strain>
    </source>
</reference>
<organism evidence="1 2">
    <name type="scientific">Dialister invisus</name>
    <dbReference type="NCBI Taxonomy" id="218538"/>
    <lineage>
        <taxon>Bacteria</taxon>
        <taxon>Bacillati</taxon>
        <taxon>Bacillota</taxon>
        <taxon>Negativicutes</taxon>
        <taxon>Veillonellales</taxon>
        <taxon>Veillonellaceae</taxon>
        <taxon>Dialister</taxon>
    </lineage>
</organism>
<dbReference type="PANTHER" id="PTHR39201">
    <property type="entry name" value="EXPORTED PROTEIN-RELATED"/>
    <property type="match status" value="1"/>
</dbReference>
<protein>
    <submittedName>
        <fullName evidence="1">NAD(P)H-dependent oxidoreductase</fullName>
    </submittedName>
</protein>
<dbReference type="InterPro" id="IPR008254">
    <property type="entry name" value="Flavodoxin/NO_synth"/>
</dbReference>
<dbReference type="PROSITE" id="PS50902">
    <property type="entry name" value="FLAVODOXIN_LIKE"/>
    <property type="match status" value="1"/>
</dbReference>
<dbReference type="InterPro" id="IPR029039">
    <property type="entry name" value="Flavoprotein-like_sf"/>
</dbReference>
<comment type="caution">
    <text evidence="1">The sequence shown here is derived from an EMBL/GenBank/DDBJ whole genome shotgun (WGS) entry which is preliminary data.</text>
</comment>
<evidence type="ECO:0000313" key="1">
    <source>
        <dbReference type="EMBL" id="MBF1128832.1"/>
    </source>
</evidence>
<dbReference type="Gene3D" id="3.40.50.360">
    <property type="match status" value="1"/>
</dbReference>
<sequence>MKILTVYFSKTGHTKAIAEMIHKAVGGELGEIRTKRSYAPSYGMAVLQGGLEQLRKSLPELAEMPETAEYDVIFVGSPVWWFTLTPAVKSFISKAEWKGKRIYPFFTSGGQPGKTANDFKRLLEDKGALVGGSLSVPYKRNLPQRPVDEIIRWAEKNKCKE</sequence>